<dbReference type="GO" id="GO:0015074">
    <property type="term" value="P:DNA integration"/>
    <property type="evidence" value="ECO:0007669"/>
    <property type="project" value="InterPro"/>
</dbReference>
<evidence type="ECO:0000313" key="4">
    <source>
        <dbReference type="Proteomes" id="UP000255169"/>
    </source>
</evidence>
<feature type="compositionally biased region" description="Polar residues" evidence="1">
    <location>
        <begin position="524"/>
        <end position="542"/>
    </location>
</feature>
<dbReference type="InterPro" id="IPR036397">
    <property type="entry name" value="RNaseH_sf"/>
</dbReference>
<dbReference type="SUPFAM" id="SSF53098">
    <property type="entry name" value="Ribonuclease H-like"/>
    <property type="match status" value="1"/>
</dbReference>
<feature type="region of interest" description="Disordered" evidence="1">
    <location>
        <begin position="512"/>
        <end position="544"/>
    </location>
</feature>
<sequence length="559" mass="63630">MGVTKTRIAESGVFTLSETDWELARVRMQHIAPLAALDIVGHQAVDEAARELNLSRRQVYVLIQHVRQGTGLITDLAPGQSSGGKGKGRLSENVERLIHDLLQKRFLTKQKRSLSACYRDIEMACKIQKLPVPAYNTVALRISRQDPVIVSRRREGINATRELQGAGGTPPVITHILEQVQIDHTVIDLIIVDERDRSPIGRPYLTIAIDVFSRAILGMVVTLEAPSSVSVGLCLAHAVSDKRPWLERLGVEMDWVMRGKPVLLYLDNAAEFKSDALRRGCQQHGIQLSYRPPARPHYGGIVERVIGTAMQMVHDDLPGTTFSNPRQRGEYPSGQQAVLTLRELERWMALAIGTYHGSVHKGLLQPPEHCWIQNWEHTPNTAVVANATAFLVDFLPIIRRTLTRTGFVIDHIQYYADALKPWIARRHLQAAFILRRDPRDISRIWVLEPEGHYYLEIPYRTLAHPTITLWEQRQAMTQLRQLGREQVNEVTLFNMIRQMRDIVDTAQHATRKMRRDTQRRQHLTQRAPSHQLVPPNTDTDNSLPAVDSLFLPFDQIEEW</sequence>
<dbReference type="GO" id="GO:0003676">
    <property type="term" value="F:nucleic acid binding"/>
    <property type="evidence" value="ECO:0007669"/>
    <property type="project" value="InterPro"/>
</dbReference>
<dbReference type="Gene3D" id="1.10.10.60">
    <property type="entry name" value="Homeodomain-like"/>
    <property type="match status" value="1"/>
</dbReference>
<dbReference type="PROSITE" id="PS50994">
    <property type="entry name" value="INTEGRASE"/>
    <property type="match status" value="1"/>
</dbReference>
<reference evidence="3 4" key="1">
    <citation type="submission" date="2018-06" db="EMBL/GenBank/DDBJ databases">
        <authorList>
            <consortium name="Pathogen Informatics"/>
            <person name="Doyle S."/>
        </authorList>
    </citation>
    <scope>NUCLEOTIDE SEQUENCE [LARGE SCALE GENOMIC DNA]</scope>
    <source>
        <strain evidence="3 4">NCTC10476</strain>
    </source>
</reference>
<organism evidence="3 4">
    <name type="scientific">Yersinia ruckeri</name>
    <dbReference type="NCBI Taxonomy" id="29486"/>
    <lineage>
        <taxon>Bacteria</taxon>
        <taxon>Pseudomonadati</taxon>
        <taxon>Pseudomonadota</taxon>
        <taxon>Gammaproteobacteria</taxon>
        <taxon>Enterobacterales</taxon>
        <taxon>Yersiniaceae</taxon>
        <taxon>Yersinia</taxon>
    </lineage>
</organism>
<proteinExistence type="predicted"/>
<dbReference type="InterPro" id="IPR012337">
    <property type="entry name" value="RNaseH-like_sf"/>
</dbReference>
<dbReference type="AlphaFoldDB" id="A0A0A8VCU4"/>
<dbReference type="Gene3D" id="3.30.420.10">
    <property type="entry name" value="Ribonuclease H-like superfamily/Ribonuclease H"/>
    <property type="match status" value="1"/>
</dbReference>
<dbReference type="InterPro" id="IPR015378">
    <property type="entry name" value="Transposase-like_Mu_C"/>
</dbReference>
<evidence type="ECO:0000256" key="1">
    <source>
        <dbReference type="SAM" id="MobiDB-lite"/>
    </source>
</evidence>
<feature type="domain" description="Integrase catalytic" evidence="2">
    <location>
        <begin position="166"/>
        <end position="375"/>
    </location>
</feature>
<gene>
    <name evidence="3" type="primary">tnsB_2</name>
    <name evidence="3" type="ORF">NCTC10476_03579</name>
</gene>
<evidence type="ECO:0000259" key="2">
    <source>
        <dbReference type="PROSITE" id="PS50994"/>
    </source>
</evidence>
<dbReference type="OrthoDB" id="501284at2"/>
<dbReference type="Proteomes" id="UP000255169">
    <property type="component" value="Unassembled WGS sequence"/>
</dbReference>
<keyword evidence="4" id="KW-1185">Reference proteome</keyword>
<dbReference type="EMBL" id="UHJG01000003">
    <property type="protein sequence ID" value="SUQ37451.1"/>
    <property type="molecule type" value="Genomic_DNA"/>
</dbReference>
<dbReference type="InterPro" id="IPR001584">
    <property type="entry name" value="Integrase_cat-core"/>
</dbReference>
<dbReference type="GeneID" id="66881283"/>
<evidence type="ECO:0000313" key="3">
    <source>
        <dbReference type="EMBL" id="SUQ37451.1"/>
    </source>
</evidence>
<dbReference type="RefSeq" id="WP_004722028.1">
    <property type="nucleotide sequence ID" value="NZ_CCYO01000042.1"/>
</dbReference>
<dbReference type="Pfam" id="PF09299">
    <property type="entry name" value="Mu-transpos_C"/>
    <property type="match status" value="1"/>
</dbReference>
<name>A0A0A8VCU4_YERRU</name>
<protein>
    <submittedName>
        <fullName evidence="3">Transposon Tn7 transposition protein tnsB</fullName>
    </submittedName>
</protein>
<accession>A0A0A8VCU4</accession>